<dbReference type="InterPro" id="IPR002569">
    <property type="entry name" value="Met_Sox_Rdtase_MsrA_dom"/>
</dbReference>
<proteinExistence type="inferred from homology"/>
<feature type="active site" evidence="5">
    <location>
        <position position="14"/>
    </location>
</feature>
<feature type="domain" description="Peptide methionine sulphoxide reductase MsrA" evidence="6">
    <location>
        <begin position="8"/>
        <end position="155"/>
    </location>
</feature>
<dbReference type="SUPFAM" id="SSF55068">
    <property type="entry name" value="Peptide methionine sulfoxide reductase"/>
    <property type="match status" value="1"/>
</dbReference>
<dbReference type="GO" id="GO:0008113">
    <property type="term" value="F:peptide-methionine (S)-S-oxide reductase activity"/>
    <property type="evidence" value="ECO:0007669"/>
    <property type="project" value="UniProtKB-UniRule"/>
</dbReference>
<comment type="catalytic activity">
    <reaction evidence="3 5">
        <text>L-methionyl-[protein] + [thioredoxin]-disulfide + H2O = L-methionyl-(S)-S-oxide-[protein] + [thioredoxin]-dithiol</text>
        <dbReference type="Rhea" id="RHEA:14217"/>
        <dbReference type="Rhea" id="RHEA-COMP:10698"/>
        <dbReference type="Rhea" id="RHEA-COMP:10700"/>
        <dbReference type="Rhea" id="RHEA-COMP:12313"/>
        <dbReference type="Rhea" id="RHEA-COMP:12315"/>
        <dbReference type="ChEBI" id="CHEBI:15377"/>
        <dbReference type="ChEBI" id="CHEBI:16044"/>
        <dbReference type="ChEBI" id="CHEBI:29950"/>
        <dbReference type="ChEBI" id="CHEBI:44120"/>
        <dbReference type="ChEBI" id="CHEBI:50058"/>
        <dbReference type="EC" id="1.8.4.11"/>
    </reaction>
</comment>
<dbReference type="RefSeq" id="WP_147105364.1">
    <property type="nucleotide sequence ID" value="NZ_BJVJ01000015.1"/>
</dbReference>
<evidence type="ECO:0000256" key="4">
    <source>
        <dbReference type="ARBA" id="ARBA00048782"/>
    </source>
</evidence>
<accession>A0A511DH02</accession>
<keyword evidence="2 5" id="KW-0560">Oxidoreductase</keyword>
<dbReference type="Pfam" id="PF01625">
    <property type="entry name" value="PMSR"/>
    <property type="match status" value="1"/>
</dbReference>
<organism evidence="7 8">
    <name type="scientific">Pseudonocardia sulfidoxydans NBRC 16205</name>
    <dbReference type="NCBI Taxonomy" id="1223511"/>
    <lineage>
        <taxon>Bacteria</taxon>
        <taxon>Bacillati</taxon>
        <taxon>Actinomycetota</taxon>
        <taxon>Actinomycetes</taxon>
        <taxon>Pseudonocardiales</taxon>
        <taxon>Pseudonocardiaceae</taxon>
        <taxon>Pseudonocardia</taxon>
    </lineage>
</organism>
<dbReference type="EMBL" id="BJVJ01000015">
    <property type="protein sequence ID" value="GEL23034.1"/>
    <property type="molecule type" value="Genomic_DNA"/>
</dbReference>
<evidence type="ECO:0000256" key="3">
    <source>
        <dbReference type="ARBA" id="ARBA00047806"/>
    </source>
</evidence>
<dbReference type="NCBIfam" id="TIGR00401">
    <property type="entry name" value="msrA"/>
    <property type="match status" value="1"/>
</dbReference>
<comment type="catalytic activity">
    <reaction evidence="4 5">
        <text>[thioredoxin]-disulfide + L-methionine + H2O = L-methionine (S)-S-oxide + [thioredoxin]-dithiol</text>
        <dbReference type="Rhea" id="RHEA:19993"/>
        <dbReference type="Rhea" id="RHEA-COMP:10698"/>
        <dbReference type="Rhea" id="RHEA-COMP:10700"/>
        <dbReference type="ChEBI" id="CHEBI:15377"/>
        <dbReference type="ChEBI" id="CHEBI:29950"/>
        <dbReference type="ChEBI" id="CHEBI:50058"/>
        <dbReference type="ChEBI" id="CHEBI:57844"/>
        <dbReference type="ChEBI" id="CHEBI:58772"/>
        <dbReference type="EC" id="1.8.4.11"/>
    </reaction>
</comment>
<dbReference type="OrthoDB" id="4174719at2"/>
<keyword evidence="8" id="KW-1185">Reference proteome</keyword>
<dbReference type="InterPro" id="IPR036509">
    <property type="entry name" value="Met_Sox_Rdtase_MsrA_sf"/>
</dbReference>
<dbReference type="PANTHER" id="PTHR43774">
    <property type="entry name" value="PEPTIDE METHIONINE SULFOXIDE REDUCTASE"/>
    <property type="match status" value="1"/>
</dbReference>
<evidence type="ECO:0000256" key="5">
    <source>
        <dbReference type="HAMAP-Rule" id="MF_01401"/>
    </source>
</evidence>
<gene>
    <name evidence="5 7" type="primary">msrA</name>
    <name evidence="7" type="ORF">PSU4_19880</name>
</gene>
<evidence type="ECO:0000256" key="1">
    <source>
        <dbReference type="ARBA" id="ARBA00005591"/>
    </source>
</evidence>
<dbReference type="GO" id="GO:0033744">
    <property type="term" value="F:L-methionine:thioredoxin-disulfide S-oxidoreductase activity"/>
    <property type="evidence" value="ECO:0007669"/>
    <property type="project" value="RHEA"/>
</dbReference>
<evidence type="ECO:0000256" key="2">
    <source>
        <dbReference type="ARBA" id="ARBA00023002"/>
    </source>
</evidence>
<dbReference type="AlphaFoldDB" id="A0A511DH02"/>
<evidence type="ECO:0000259" key="6">
    <source>
        <dbReference type="Pfam" id="PF01625"/>
    </source>
</evidence>
<evidence type="ECO:0000313" key="8">
    <source>
        <dbReference type="Proteomes" id="UP000321685"/>
    </source>
</evidence>
<comment type="caution">
    <text evidence="7">The sequence shown here is derived from an EMBL/GenBank/DDBJ whole genome shotgun (WGS) entry which is preliminary data.</text>
</comment>
<evidence type="ECO:0000313" key="7">
    <source>
        <dbReference type="EMBL" id="GEL23034.1"/>
    </source>
</evidence>
<comment type="similarity">
    <text evidence="1 5">Belongs to the MsrA Met sulfoxide reductase family.</text>
</comment>
<reference evidence="7 8" key="1">
    <citation type="submission" date="2019-07" db="EMBL/GenBank/DDBJ databases">
        <title>Whole genome shotgun sequence of Pseudonocardia sulfidoxydans NBRC 16205.</title>
        <authorList>
            <person name="Hosoyama A."/>
            <person name="Uohara A."/>
            <person name="Ohji S."/>
            <person name="Ichikawa N."/>
        </authorList>
    </citation>
    <scope>NUCLEOTIDE SEQUENCE [LARGE SCALE GENOMIC DNA]</scope>
    <source>
        <strain evidence="7 8">NBRC 16205</strain>
    </source>
</reference>
<protein>
    <recommendedName>
        <fullName evidence="5">Peptide methionine sulfoxide reductase MsrA</fullName>
        <shortName evidence="5">Protein-methionine-S-oxide reductase</shortName>
        <ecNumber evidence="5">1.8.4.11</ecNumber>
    </recommendedName>
    <alternativeName>
        <fullName evidence="5">Peptide-methionine (S)-S-oxide reductase</fullName>
        <shortName evidence="5">Peptide Met(O) reductase</shortName>
    </alternativeName>
</protein>
<dbReference type="HAMAP" id="MF_01401">
    <property type="entry name" value="MsrA"/>
    <property type="match status" value="1"/>
</dbReference>
<name>A0A511DH02_9PSEU</name>
<comment type="function">
    <text evidence="5">Has an important function as a repair enzyme for proteins that have been inactivated by oxidation. Catalyzes the reversible oxidation-reduction of methionine sulfoxide in proteins to methionine.</text>
</comment>
<dbReference type="PANTHER" id="PTHR43774:SF1">
    <property type="entry name" value="PEPTIDE METHIONINE SULFOXIDE REDUCTASE MSRA 2"/>
    <property type="match status" value="1"/>
</dbReference>
<dbReference type="Gene3D" id="3.30.1060.10">
    <property type="entry name" value="Peptide methionine sulphoxide reductase MsrA"/>
    <property type="match status" value="1"/>
</dbReference>
<sequence length="179" mass="20286">MTTQPQRAILAGGCFWGMQDLIRSRPGVLSTRVGYTGGDTPNATYRNHGSHAEAIEITYDPAATTYRDLLEFFFQIHDPSTPNRQGNDRGTSYRSAIFYLDDDQRRVAEDTIADVDASELWPGKVVTEVTQAGPFWEAEPEHQDYLLRYPRGYTCHFPRPDWVLPRRSDVATQPSSRST</sequence>
<dbReference type="FunFam" id="3.30.1060.10:FF:000005">
    <property type="entry name" value="Peptide methionine sulfoxide reductase MsrA"/>
    <property type="match status" value="1"/>
</dbReference>
<dbReference type="EC" id="1.8.4.11" evidence="5"/>
<dbReference type="Proteomes" id="UP000321685">
    <property type="component" value="Unassembled WGS sequence"/>
</dbReference>